<feature type="transmembrane region" description="Helical" evidence="8">
    <location>
        <begin position="67"/>
        <end position="86"/>
    </location>
</feature>
<evidence type="ECO:0000259" key="9">
    <source>
        <dbReference type="PROSITE" id="PS50850"/>
    </source>
</evidence>
<evidence type="ECO:0000256" key="5">
    <source>
        <dbReference type="ARBA" id="ARBA00022692"/>
    </source>
</evidence>
<keyword evidence="6 8" id="KW-1133">Transmembrane helix</keyword>
<reference evidence="10 11" key="1">
    <citation type="submission" date="2016-10" db="EMBL/GenBank/DDBJ databases">
        <authorList>
            <person name="de Groot N.N."/>
        </authorList>
    </citation>
    <scope>NUCLEOTIDE SEQUENCE [LARGE SCALE GENOMIC DNA]</scope>
    <source>
        <strain evidence="10 11">CGMCC 1.9159</strain>
    </source>
</reference>
<protein>
    <submittedName>
        <fullName evidence="10">Predicted arabinose efflux permease, MFS family</fullName>
    </submittedName>
</protein>
<dbReference type="PANTHER" id="PTHR43271:SF1">
    <property type="entry name" value="INNER MEMBRANE TRANSPORT PROTEIN YNFM"/>
    <property type="match status" value="1"/>
</dbReference>
<feature type="transmembrane region" description="Helical" evidence="8">
    <location>
        <begin position="92"/>
        <end position="112"/>
    </location>
</feature>
<feature type="transmembrane region" description="Helical" evidence="8">
    <location>
        <begin position="270"/>
        <end position="291"/>
    </location>
</feature>
<dbReference type="STRING" id="686624.SAMN04488242_1054"/>
<evidence type="ECO:0000256" key="6">
    <source>
        <dbReference type="ARBA" id="ARBA00022989"/>
    </source>
</evidence>
<dbReference type="PROSITE" id="PS50850">
    <property type="entry name" value="MFS"/>
    <property type="match status" value="1"/>
</dbReference>
<feature type="transmembrane region" description="Helical" evidence="8">
    <location>
        <begin position="124"/>
        <end position="144"/>
    </location>
</feature>
<dbReference type="Pfam" id="PF07690">
    <property type="entry name" value="MFS_1"/>
    <property type="match status" value="1"/>
</dbReference>
<dbReference type="GO" id="GO:0005886">
    <property type="term" value="C:plasma membrane"/>
    <property type="evidence" value="ECO:0007669"/>
    <property type="project" value="UniProtKB-SubCell"/>
</dbReference>
<evidence type="ECO:0000313" key="11">
    <source>
        <dbReference type="Proteomes" id="UP000199475"/>
    </source>
</evidence>
<evidence type="ECO:0000313" key="10">
    <source>
        <dbReference type="EMBL" id="SDL32900.1"/>
    </source>
</evidence>
<keyword evidence="7 8" id="KW-0472">Membrane</keyword>
<keyword evidence="11" id="KW-1185">Reference proteome</keyword>
<dbReference type="SUPFAM" id="SSF103473">
    <property type="entry name" value="MFS general substrate transporter"/>
    <property type="match status" value="1"/>
</dbReference>
<feature type="transmembrane region" description="Helical" evidence="8">
    <location>
        <begin position="297"/>
        <end position="317"/>
    </location>
</feature>
<dbReference type="EMBL" id="FNGP01000002">
    <property type="protein sequence ID" value="SDL32900.1"/>
    <property type="molecule type" value="Genomic_DNA"/>
</dbReference>
<sequence>MLAALLCAGVATFAQLYSVQGVLPLIQADLGVTPAQSALTLSAATFGIAVSVVGWAAVSDRVGRKRAMVAAILVATLLALASAMAPTFPLLVLIRFVEGCALGGIPAVAMAYIAEEVHPAHSALAAASFISGNSLGGLSGRIVAAPVAEVLGWRGGVLVVALVAVVAMVLFVLLAPAQRGFRPRPLRLGEIASRVLEAVRDRRLLVLYLQAFLLMGSFVAMYNYLGFHLGEPPFSISPGWVSLLFLAYLSGTWSSAAAGRLALRWGRRRVLLVSGASMILALVVVAVPWLPAIVAGLVLYTAGFFAAHSIANGWVPALAHRVPAQASSLYILGYYTGSSVVGYFGGVVYSATSWLAFCAFLGLLVLAAITTARLVLPRTG</sequence>
<evidence type="ECO:0000256" key="2">
    <source>
        <dbReference type="ARBA" id="ARBA00008335"/>
    </source>
</evidence>
<dbReference type="OrthoDB" id="63984at2"/>
<feature type="transmembrane region" description="Helical" evidence="8">
    <location>
        <begin position="329"/>
        <end position="348"/>
    </location>
</feature>
<evidence type="ECO:0000256" key="7">
    <source>
        <dbReference type="ARBA" id="ARBA00023136"/>
    </source>
</evidence>
<dbReference type="Gene3D" id="1.20.1250.20">
    <property type="entry name" value="MFS general substrate transporter like domains"/>
    <property type="match status" value="1"/>
</dbReference>
<evidence type="ECO:0000256" key="1">
    <source>
        <dbReference type="ARBA" id="ARBA00004651"/>
    </source>
</evidence>
<organism evidence="10 11">
    <name type="scientific">Tessaracoccus oleiagri</name>
    <dbReference type="NCBI Taxonomy" id="686624"/>
    <lineage>
        <taxon>Bacteria</taxon>
        <taxon>Bacillati</taxon>
        <taxon>Actinomycetota</taxon>
        <taxon>Actinomycetes</taxon>
        <taxon>Propionibacteriales</taxon>
        <taxon>Propionibacteriaceae</taxon>
        <taxon>Tessaracoccus</taxon>
    </lineage>
</organism>
<accession>A0A1G9J5W4</accession>
<keyword evidence="5 8" id="KW-0812">Transmembrane</keyword>
<evidence type="ECO:0000256" key="3">
    <source>
        <dbReference type="ARBA" id="ARBA00022448"/>
    </source>
</evidence>
<proteinExistence type="inferred from homology"/>
<feature type="transmembrane region" description="Helical" evidence="8">
    <location>
        <begin position="354"/>
        <end position="376"/>
    </location>
</feature>
<dbReference type="PANTHER" id="PTHR43271">
    <property type="entry name" value="BLL2771 PROTEIN"/>
    <property type="match status" value="1"/>
</dbReference>
<evidence type="ECO:0000256" key="4">
    <source>
        <dbReference type="ARBA" id="ARBA00022475"/>
    </source>
</evidence>
<feature type="transmembrane region" description="Helical" evidence="8">
    <location>
        <begin position="204"/>
        <end position="225"/>
    </location>
</feature>
<dbReference type="GO" id="GO:0022857">
    <property type="term" value="F:transmembrane transporter activity"/>
    <property type="evidence" value="ECO:0007669"/>
    <property type="project" value="InterPro"/>
</dbReference>
<dbReference type="CDD" id="cd17324">
    <property type="entry name" value="MFS_NepI_like"/>
    <property type="match status" value="1"/>
</dbReference>
<keyword evidence="3" id="KW-0813">Transport</keyword>
<name>A0A1G9J5W4_9ACTN</name>
<dbReference type="InterPro" id="IPR011701">
    <property type="entry name" value="MFS"/>
</dbReference>
<comment type="similarity">
    <text evidence="2">Belongs to the major facilitator superfamily.</text>
</comment>
<feature type="transmembrane region" description="Helical" evidence="8">
    <location>
        <begin position="245"/>
        <end position="263"/>
    </location>
</feature>
<dbReference type="InterPro" id="IPR020846">
    <property type="entry name" value="MFS_dom"/>
</dbReference>
<evidence type="ECO:0000256" key="8">
    <source>
        <dbReference type="SAM" id="Phobius"/>
    </source>
</evidence>
<comment type="subcellular location">
    <subcellularLocation>
        <location evidence="1">Cell membrane</location>
        <topology evidence="1">Multi-pass membrane protein</topology>
    </subcellularLocation>
</comment>
<dbReference type="Proteomes" id="UP000199475">
    <property type="component" value="Unassembled WGS sequence"/>
</dbReference>
<feature type="transmembrane region" description="Helical" evidence="8">
    <location>
        <begin position="156"/>
        <end position="177"/>
    </location>
</feature>
<gene>
    <name evidence="10" type="ORF">SAMN04488242_1054</name>
</gene>
<keyword evidence="4" id="KW-1003">Cell membrane</keyword>
<feature type="domain" description="Major facilitator superfamily (MFS) profile" evidence="9">
    <location>
        <begin position="1"/>
        <end position="379"/>
    </location>
</feature>
<feature type="transmembrane region" description="Helical" evidence="8">
    <location>
        <begin position="38"/>
        <end position="58"/>
    </location>
</feature>
<dbReference type="InterPro" id="IPR036259">
    <property type="entry name" value="MFS_trans_sf"/>
</dbReference>
<dbReference type="AlphaFoldDB" id="A0A1G9J5W4"/>